<accession>A0A9D4SUZ5</accession>
<comment type="caution">
    <text evidence="3">The sequence shown here is derived from an EMBL/GenBank/DDBJ whole genome shotgun (WGS) entry which is preliminary data.</text>
</comment>
<gene>
    <name evidence="3" type="ORF">HPB52_018775</name>
</gene>
<name>A0A9D4SUZ5_RHISA</name>
<dbReference type="Proteomes" id="UP000821837">
    <property type="component" value="Chromosome 6"/>
</dbReference>
<keyword evidence="4" id="KW-1185">Reference proteome</keyword>
<feature type="region of interest" description="Disordered" evidence="1">
    <location>
        <begin position="1"/>
        <end position="34"/>
    </location>
</feature>
<evidence type="ECO:0000313" key="4">
    <source>
        <dbReference type="Proteomes" id="UP000821837"/>
    </source>
</evidence>
<keyword evidence="2" id="KW-0472">Membrane</keyword>
<dbReference type="SUPFAM" id="SSF51445">
    <property type="entry name" value="(Trans)glycosidases"/>
    <property type="match status" value="1"/>
</dbReference>
<dbReference type="AlphaFoldDB" id="A0A9D4SUZ5"/>
<reference evidence="3" key="1">
    <citation type="journal article" date="2020" name="Cell">
        <title>Large-Scale Comparative Analyses of Tick Genomes Elucidate Their Genetic Diversity and Vector Capacities.</title>
        <authorList>
            <consortium name="Tick Genome and Microbiome Consortium (TIGMIC)"/>
            <person name="Jia N."/>
            <person name="Wang J."/>
            <person name="Shi W."/>
            <person name="Du L."/>
            <person name="Sun Y."/>
            <person name="Zhan W."/>
            <person name="Jiang J.F."/>
            <person name="Wang Q."/>
            <person name="Zhang B."/>
            <person name="Ji P."/>
            <person name="Bell-Sakyi L."/>
            <person name="Cui X.M."/>
            <person name="Yuan T.T."/>
            <person name="Jiang B.G."/>
            <person name="Yang W.F."/>
            <person name="Lam T.T."/>
            <person name="Chang Q.C."/>
            <person name="Ding S.J."/>
            <person name="Wang X.J."/>
            <person name="Zhu J.G."/>
            <person name="Ruan X.D."/>
            <person name="Zhao L."/>
            <person name="Wei J.T."/>
            <person name="Ye R.Z."/>
            <person name="Que T.C."/>
            <person name="Du C.H."/>
            <person name="Zhou Y.H."/>
            <person name="Cheng J.X."/>
            <person name="Dai P.F."/>
            <person name="Guo W.B."/>
            <person name="Han X.H."/>
            <person name="Huang E.J."/>
            <person name="Li L.F."/>
            <person name="Wei W."/>
            <person name="Gao Y.C."/>
            <person name="Liu J.Z."/>
            <person name="Shao H.Z."/>
            <person name="Wang X."/>
            <person name="Wang C.C."/>
            <person name="Yang T.C."/>
            <person name="Huo Q.B."/>
            <person name="Li W."/>
            <person name="Chen H.Y."/>
            <person name="Chen S.E."/>
            <person name="Zhou L.G."/>
            <person name="Ni X.B."/>
            <person name="Tian J.H."/>
            <person name="Sheng Y."/>
            <person name="Liu T."/>
            <person name="Pan Y.S."/>
            <person name="Xia L.Y."/>
            <person name="Li J."/>
            <person name="Zhao F."/>
            <person name="Cao W.C."/>
        </authorList>
    </citation>
    <scope>NUCLEOTIDE SEQUENCE</scope>
    <source>
        <strain evidence="3">Rsan-2018</strain>
    </source>
</reference>
<dbReference type="EMBL" id="JABSTV010001252">
    <property type="protein sequence ID" value="KAH7948149.1"/>
    <property type="molecule type" value="Genomic_DNA"/>
</dbReference>
<sequence>MTEPRPAATATPAAAGGDPAPEGERPADNAVGAPSIGPENFFSSQVEMVYEEVPDTRSLFLIAWVFCCVGSVIIFVPLAFILMPLFSGVIARVAAPVVDAGLPQTPPPAAGKATTTAPTMTVKFTAPTWTVPSTTTAQVPASCRKTRPTIGVDINQIHVDSYNVSSLKKIDTSKLEVYCIFDITRVHRGPGFDFLLDQFPWPACPNVIYWSFSVNLSDGRLQSRAPELDEYTGFYNISSIARKHNADANVLFTVGGYPEDSGLFTVLGSGTLAEATLAQSIIVILYRLQFTGVNIHLVEDPPCEQYFKNRMAGLQSFIAVLKKLVGINRPIQNFKITLMVGTNKNVAKEALALLGDDIDLDAYRHSCLFLYNIDYGVPPKVCSTNVPDDCDVLGQFAIEFS</sequence>
<dbReference type="InterPro" id="IPR017853">
    <property type="entry name" value="GH"/>
</dbReference>
<proteinExistence type="predicted"/>
<dbReference type="Gene3D" id="3.20.20.80">
    <property type="entry name" value="Glycosidases"/>
    <property type="match status" value="1"/>
</dbReference>
<organism evidence="3 4">
    <name type="scientific">Rhipicephalus sanguineus</name>
    <name type="common">Brown dog tick</name>
    <name type="synonym">Ixodes sanguineus</name>
    <dbReference type="NCBI Taxonomy" id="34632"/>
    <lineage>
        <taxon>Eukaryota</taxon>
        <taxon>Metazoa</taxon>
        <taxon>Ecdysozoa</taxon>
        <taxon>Arthropoda</taxon>
        <taxon>Chelicerata</taxon>
        <taxon>Arachnida</taxon>
        <taxon>Acari</taxon>
        <taxon>Parasitiformes</taxon>
        <taxon>Ixodida</taxon>
        <taxon>Ixodoidea</taxon>
        <taxon>Ixodidae</taxon>
        <taxon>Rhipicephalinae</taxon>
        <taxon>Rhipicephalus</taxon>
        <taxon>Rhipicephalus</taxon>
    </lineage>
</organism>
<reference evidence="3" key="2">
    <citation type="submission" date="2021-09" db="EMBL/GenBank/DDBJ databases">
        <authorList>
            <person name="Jia N."/>
            <person name="Wang J."/>
            <person name="Shi W."/>
            <person name="Du L."/>
            <person name="Sun Y."/>
            <person name="Zhan W."/>
            <person name="Jiang J."/>
            <person name="Wang Q."/>
            <person name="Zhang B."/>
            <person name="Ji P."/>
            <person name="Sakyi L.B."/>
            <person name="Cui X."/>
            <person name="Yuan T."/>
            <person name="Jiang B."/>
            <person name="Yang W."/>
            <person name="Lam T.T.-Y."/>
            <person name="Chang Q."/>
            <person name="Ding S."/>
            <person name="Wang X."/>
            <person name="Zhu J."/>
            <person name="Ruan X."/>
            <person name="Zhao L."/>
            <person name="Wei J."/>
            <person name="Que T."/>
            <person name="Du C."/>
            <person name="Cheng J."/>
            <person name="Dai P."/>
            <person name="Han X."/>
            <person name="Huang E."/>
            <person name="Gao Y."/>
            <person name="Liu J."/>
            <person name="Shao H."/>
            <person name="Ye R."/>
            <person name="Li L."/>
            <person name="Wei W."/>
            <person name="Wang X."/>
            <person name="Wang C."/>
            <person name="Huo Q."/>
            <person name="Li W."/>
            <person name="Guo W."/>
            <person name="Chen H."/>
            <person name="Chen S."/>
            <person name="Zhou L."/>
            <person name="Zhou L."/>
            <person name="Ni X."/>
            <person name="Tian J."/>
            <person name="Zhou Y."/>
            <person name="Sheng Y."/>
            <person name="Liu T."/>
            <person name="Pan Y."/>
            <person name="Xia L."/>
            <person name="Li J."/>
            <person name="Zhao F."/>
            <person name="Cao W."/>
        </authorList>
    </citation>
    <scope>NUCLEOTIDE SEQUENCE</scope>
    <source>
        <strain evidence="3">Rsan-2018</strain>
        <tissue evidence="3">Larvae</tissue>
    </source>
</reference>
<evidence type="ECO:0000256" key="2">
    <source>
        <dbReference type="SAM" id="Phobius"/>
    </source>
</evidence>
<feature type="transmembrane region" description="Helical" evidence="2">
    <location>
        <begin position="59"/>
        <end position="82"/>
    </location>
</feature>
<protein>
    <recommendedName>
        <fullName evidence="5">Chitinase</fullName>
    </recommendedName>
</protein>
<evidence type="ECO:0000256" key="1">
    <source>
        <dbReference type="SAM" id="MobiDB-lite"/>
    </source>
</evidence>
<keyword evidence="2" id="KW-0812">Transmembrane</keyword>
<keyword evidence="2" id="KW-1133">Transmembrane helix</keyword>
<evidence type="ECO:0008006" key="5">
    <source>
        <dbReference type="Google" id="ProtNLM"/>
    </source>
</evidence>
<feature type="compositionally biased region" description="Low complexity" evidence="1">
    <location>
        <begin position="1"/>
        <end position="20"/>
    </location>
</feature>
<evidence type="ECO:0000313" key="3">
    <source>
        <dbReference type="EMBL" id="KAH7948149.1"/>
    </source>
</evidence>